<keyword evidence="1" id="KW-0175">Coiled coil</keyword>
<keyword evidence="2" id="KW-0472">Membrane</keyword>
<dbReference type="RefSeq" id="WP_379558097.1">
    <property type="nucleotide sequence ID" value="NZ_JBHTJS010000032.1"/>
</dbReference>
<protein>
    <submittedName>
        <fullName evidence="3">Type 4a pilus biogenesis protein PilO</fullName>
    </submittedName>
</protein>
<feature type="coiled-coil region" evidence="1">
    <location>
        <begin position="65"/>
        <end position="92"/>
    </location>
</feature>
<keyword evidence="2" id="KW-0812">Transmembrane</keyword>
<dbReference type="Gene3D" id="3.30.70.60">
    <property type="match status" value="1"/>
</dbReference>
<dbReference type="PANTHER" id="PTHR39555">
    <property type="entry name" value="FIMBRIAL ASSEMBLY PROTEIN PILO-LIKE PROTEIN-RELATED"/>
    <property type="match status" value="1"/>
</dbReference>
<dbReference type="InterPro" id="IPR014717">
    <property type="entry name" value="Transl_elong_EF1B/ribsomal_bS6"/>
</dbReference>
<reference evidence="4" key="1">
    <citation type="journal article" date="2019" name="Int. J. Syst. Evol. Microbiol.">
        <title>The Global Catalogue of Microorganisms (GCM) 10K type strain sequencing project: providing services to taxonomists for standard genome sequencing and annotation.</title>
        <authorList>
            <consortium name="The Broad Institute Genomics Platform"/>
            <consortium name="The Broad Institute Genome Sequencing Center for Infectious Disease"/>
            <person name="Wu L."/>
            <person name="Ma J."/>
        </authorList>
    </citation>
    <scope>NUCLEOTIDE SEQUENCE [LARGE SCALE GENOMIC DNA]</scope>
    <source>
        <strain evidence="4">CCUG 60525</strain>
    </source>
</reference>
<keyword evidence="2" id="KW-1133">Transmembrane helix</keyword>
<feature type="transmembrane region" description="Helical" evidence="2">
    <location>
        <begin position="22"/>
        <end position="42"/>
    </location>
</feature>
<evidence type="ECO:0000256" key="1">
    <source>
        <dbReference type="SAM" id="Coils"/>
    </source>
</evidence>
<keyword evidence="4" id="KW-1185">Reference proteome</keyword>
<dbReference type="PANTHER" id="PTHR39555:SF1">
    <property type="entry name" value="TYPE IV PILUS INNER MEMBRANE COMPONENT PILO"/>
    <property type="match status" value="1"/>
</dbReference>
<dbReference type="InterPro" id="IPR007445">
    <property type="entry name" value="PilO"/>
</dbReference>
<evidence type="ECO:0000256" key="2">
    <source>
        <dbReference type="SAM" id="Phobius"/>
    </source>
</evidence>
<sequence>MGWAFSELEIEQVDQWPVTAKIMLFIMLSAGLCLAGGYFMVADHWAQWQQGKLQEAELKGIFAQKSQMAASLPAYQQQIEQLQQQQHRLLDQLPSKRDAAKVLHDISELAERNGINLASVRWEKEQQLLLSGESAVKHFPTELSLRIKAQGQYHQLGQFIAHLSALPRIVIIDSLELSRPNGDVLSPQLSMELLANTYTYPTEEVVTTP</sequence>
<accession>A0ABW3KKK9</accession>
<gene>
    <name evidence="3" type="ORF">ACFQ1C_08075</name>
</gene>
<dbReference type="Pfam" id="PF04350">
    <property type="entry name" value="PilO"/>
    <property type="match status" value="1"/>
</dbReference>
<organism evidence="3 4">
    <name type="scientific">Oceanisphaera ostreae</name>
    <dbReference type="NCBI Taxonomy" id="914151"/>
    <lineage>
        <taxon>Bacteria</taxon>
        <taxon>Pseudomonadati</taxon>
        <taxon>Pseudomonadota</taxon>
        <taxon>Gammaproteobacteria</taxon>
        <taxon>Aeromonadales</taxon>
        <taxon>Aeromonadaceae</taxon>
        <taxon>Oceanisphaera</taxon>
    </lineage>
</organism>
<dbReference type="Proteomes" id="UP001597048">
    <property type="component" value="Unassembled WGS sequence"/>
</dbReference>
<dbReference type="EMBL" id="JBHTJS010000032">
    <property type="protein sequence ID" value="MFD1008107.1"/>
    <property type="molecule type" value="Genomic_DNA"/>
</dbReference>
<proteinExistence type="predicted"/>
<comment type="caution">
    <text evidence="3">The sequence shown here is derived from an EMBL/GenBank/DDBJ whole genome shotgun (WGS) entry which is preliminary data.</text>
</comment>
<name>A0ABW3KKK9_9GAMM</name>
<evidence type="ECO:0000313" key="3">
    <source>
        <dbReference type="EMBL" id="MFD1008107.1"/>
    </source>
</evidence>
<evidence type="ECO:0000313" key="4">
    <source>
        <dbReference type="Proteomes" id="UP001597048"/>
    </source>
</evidence>